<dbReference type="PANTHER" id="PTHR31649:SF1">
    <property type="entry name" value="FARNESOIC ACID O-METHYL TRANSFERASE DOMAIN-CONTAINING PROTEIN"/>
    <property type="match status" value="1"/>
</dbReference>
<keyword evidence="2" id="KW-1185">Reference proteome</keyword>
<evidence type="ECO:0000313" key="1">
    <source>
        <dbReference type="EMBL" id="ORY49478.1"/>
    </source>
</evidence>
<evidence type="ECO:0000313" key="2">
    <source>
        <dbReference type="Proteomes" id="UP000193642"/>
    </source>
</evidence>
<dbReference type="Pfam" id="PF11901">
    <property type="entry name" value="DM9"/>
    <property type="match status" value="1"/>
</dbReference>
<protein>
    <submittedName>
        <fullName evidence="1">Uncharacterized protein</fullName>
    </submittedName>
</protein>
<dbReference type="EMBL" id="MCGO01000009">
    <property type="protein sequence ID" value="ORY49478.1"/>
    <property type="molecule type" value="Genomic_DNA"/>
</dbReference>
<organism evidence="1 2">
    <name type="scientific">Rhizoclosmatium globosum</name>
    <dbReference type="NCBI Taxonomy" id="329046"/>
    <lineage>
        <taxon>Eukaryota</taxon>
        <taxon>Fungi</taxon>
        <taxon>Fungi incertae sedis</taxon>
        <taxon>Chytridiomycota</taxon>
        <taxon>Chytridiomycota incertae sedis</taxon>
        <taxon>Chytridiomycetes</taxon>
        <taxon>Chytridiales</taxon>
        <taxon>Chytriomycetaceae</taxon>
        <taxon>Rhizoclosmatium</taxon>
    </lineage>
</organism>
<dbReference type="PANTHER" id="PTHR31649">
    <property type="entry name" value="AGAP009604-PA"/>
    <property type="match status" value="1"/>
</dbReference>
<gene>
    <name evidence="1" type="ORF">BCR33DRAFT_583509</name>
</gene>
<dbReference type="InterPro" id="IPR006616">
    <property type="entry name" value="DM9_repeat"/>
</dbReference>
<dbReference type="Proteomes" id="UP000193642">
    <property type="component" value="Unassembled WGS sequence"/>
</dbReference>
<proteinExistence type="predicted"/>
<comment type="caution">
    <text evidence="1">The sequence shown here is derived from an EMBL/GenBank/DDBJ whole genome shotgun (WGS) entry which is preliminary data.</text>
</comment>
<accession>A0A1Y2CR13</accession>
<dbReference type="STRING" id="329046.A0A1Y2CR13"/>
<dbReference type="AlphaFoldDB" id="A0A1Y2CR13"/>
<name>A0A1Y2CR13_9FUNG</name>
<sequence length="370" mass="40493">MEEGKMYLYESVFSGQVAGYVYSKILPVDHVVAPHGNHLGPQIRDFEAVVNEGESNVGICPLNEKEQEFLQTRLKENPNLILDIYNKHKDFGYPMTNILTVIASASENLYNQIQGFREAASQYLPQKEEKKNTVFCSELVSIIYKEIGHPSFVNAKPDTFTPLEVQVVPEFGAVYYAKENKVSLLKHGNKVSTGTVASKAQKLLKSLALHDHWVAMPPSGGVPPNAESVGTDLDGTPLYIARVKIGSAYYLGKIGAHWPCPFVTYYEREVKINFGHEVLASLEGTYWEDSVNGSAIPLRALKAGMEENGDILYVARGVVGEKAGVLGIGKSKGSLAPGVVSASQKGARIAFAGKEVVVEKYDVLCQKLIK</sequence>
<dbReference type="OrthoDB" id="2142040at2759"/>
<dbReference type="Gene3D" id="3.90.1720.10">
    <property type="entry name" value="endopeptidase domain like (from Nostoc punctiforme)"/>
    <property type="match status" value="1"/>
</dbReference>
<dbReference type="SMART" id="SM00696">
    <property type="entry name" value="DM9"/>
    <property type="match status" value="2"/>
</dbReference>
<reference evidence="1 2" key="1">
    <citation type="submission" date="2016-07" db="EMBL/GenBank/DDBJ databases">
        <title>Pervasive Adenine N6-methylation of Active Genes in Fungi.</title>
        <authorList>
            <consortium name="DOE Joint Genome Institute"/>
            <person name="Mondo S.J."/>
            <person name="Dannebaum R.O."/>
            <person name="Kuo R.C."/>
            <person name="Labutti K."/>
            <person name="Haridas S."/>
            <person name="Kuo A."/>
            <person name="Salamov A."/>
            <person name="Ahrendt S.R."/>
            <person name="Lipzen A."/>
            <person name="Sullivan W."/>
            <person name="Andreopoulos W.B."/>
            <person name="Clum A."/>
            <person name="Lindquist E."/>
            <person name="Daum C."/>
            <person name="Ramamoorthy G.K."/>
            <person name="Gryganskyi A."/>
            <person name="Culley D."/>
            <person name="Magnuson J.K."/>
            <person name="James T.Y."/>
            <person name="O'Malley M.A."/>
            <person name="Stajich J.E."/>
            <person name="Spatafora J.W."/>
            <person name="Visel A."/>
            <person name="Grigoriev I.V."/>
        </authorList>
    </citation>
    <scope>NUCLEOTIDE SEQUENCE [LARGE SCALE GENOMIC DNA]</scope>
    <source>
        <strain evidence="1 2">JEL800</strain>
    </source>
</reference>